<evidence type="ECO:0000313" key="2">
    <source>
        <dbReference type="Proteomes" id="UP000507470"/>
    </source>
</evidence>
<dbReference type="AlphaFoldDB" id="A0A6J8DPS8"/>
<dbReference type="EMBL" id="CACVKT020007684">
    <property type="protein sequence ID" value="CAC5410089.1"/>
    <property type="molecule type" value="Genomic_DNA"/>
</dbReference>
<dbReference type="OrthoDB" id="5984884at2759"/>
<sequence>MFTDDGKMTACVKSQFMECLEGVCQSEKMTSIDRCNALIYDGDAVIQMLNPLQGQCRGSGHNTVKVTHVSVTNVAESYCISCYLFSQPTDKKVIFPPDTNVLVLLIQHRQSIAAANVYFLTVRVGKHASLVRYISVDDIIKELTPSLKRFLLPLYSLTGCDTTSCFGHGKKSAFRLLKQRAGSHNGLATLGSSDLTLDQFKHCMSFVGDLYGKKNCFSLDSLRCEKADKKTSPNRKQFKTSCVALYLSVEDLHGEMQMLICMSKLILLCLDMEEI</sequence>
<organism evidence="1 2">
    <name type="scientific">Mytilus coruscus</name>
    <name type="common">Sea mussel</name>
    <dbReference type="NCBI Taxonomy" id="42192"/>
    <lineage>
        <taxon>Eukaryota</taxon>
        <taxon>Metazoa</taxon>
        <taxon>Spiralia</taxon>
        <taxon>Lophotrochozoa</taxon>
        <taxon>Mollusca</taxon>
        <taxon>Bivalvia</taxon>
        <taxon>Autobranchia</taxon>
        <taxon>Pteriomorphia</taxon>
        <taxon>Mytilida</taxon>
        <taxon>Mytiloidea</taxon>
        <taxon>Mytilidae</taxon>
        <taxon>Mytilinae</taxon>
        <taxon>Mytilus</taxon>
    </lineage>
</organism>
<dbReference type="Proteomes" id="UP000507470">
    <property type="component" value="Unassembled WGS sequence"/>
</dbReference>
<proteinExistence type="predicted"/>
<reference evidence="1 2" key="1">
    <citation type="submission" date="2020-06" db="EMBL/GenBank/DDBJ databases">
        <authorList>
            <person name="Li R."/>
            <person name="Bekaert M."/>
        </authorList>
    </citation>
    <scope>NUCLEOTIDE SEQUENCE [LARGE SCALE GENOMIC DNA]</scope>
    <source>
        <strain evidence="2">wild</strain>
    </source>
</reference>
<evidence type="ECO:0000313" key="1">
    <source>
        <dbReference type="EMBL" id="CAC5410089.1"/>
    </source>
</evidence>
<accession>A0A6J8DPS8</accession>
<keyword evidence="2" id="KW-1185">Reference proteome</keyword>
<name>A0A6J8DPS8_MYTCO</name>
<gene>
    <name evidence="1" type="ORF">MCOR_43295</name>
</gene>
<protein>
    <submittedName>
        <fullName evidence="1">Uncharacterized protein</fullName>
    </submittedName>
</protein>